<dbReference type="SUPFAM" id="SSF51182">
    <property type="entry name" value="RmlC-like cupins"/>
    <property type="match status" value="1"/>
</dbReference>
<keyword evidence="2" id="KW-0805">Transcription regulation</keyword>
<accession>A0A1G6H766</accession>
<dbReference type="InterPro" id="IPR018060">
    <property type="entry name" value="HTH_AraC"/>
</dbReference>
<name>A0A1G6H766_9MICO</name>
<dbReference type="GO" id="GO:0043565">
    <property type="term" value="F:sequence-specific DNA binding"/>
    <property type="evidence" value="ECO:0007669"/>
    <property type="project" value="InterPro"/>
</dbReference>
<dbReference type="InterPro" id="IPR011051">
    <property type="entry name" value="RmlC_Cupin_sf"/>
</dbReference>
<sequence length="263" mass="28480">MRQATTVPGGTPASFVIRAESETPKVPMEWEPHSHPMHELVWVRGGTLTARVGDRVFTVSEGCGLWLPAGAVHAGRLTARVEFFAAVFAPESTPVVFDGPTIIEMTPVLESLLSHLARTDLDAAARSRAESVVFDVLQPSKRQLALQLPGDAGIDTIAEALLDDPADDRSLDEWAQALGVSGRTITRAFRRSTGLSFVQWRQALRMHRALTLLSEGCDVQTISERIGYAQPSSFIAAFRQVMGTTPGAFLGTPRARPPVSENP</sequence>
<dbReference type="InterPro" id="IPR009057">
    <property type="entry name" value="Homeodomain-like_sf"/>
</dbReference>
<dbReference type="PROSITE" id="PS01124">
    <property type="entry name" value="HTH_ARAC_FAMILY_2"/>
    <property type="match status" value="1"/>
</dbReference>
<dbReference type="PANTHER" id="PTHR11019">
    <property type="entry name" value="HTH-TYPE TRANSCRIPTIONAL REGULATOR NIMR"/>
    <property type="match status" value="1"/>
</dbReference>
<keyword evidence="3 8" id="KW-0238">DNA-binding</keyword>
<dbReference type="PANTHER" id="PTHR11019:SF199">
    <property type="entry name" value="HTH-TYPE TRANSCRIPTIONAL REGULATOR NIMR"/>
    <property type="match status" value="1"/>
</dbReference>
<dbReference type="FunFam" id="1.10.10.60:FF:000132">
    <property type="entry name" value="AraC family transcriptional regulator"/>
    <property type="match status" value="1"/>
</dbReference>
<dbReference type="EMBL" id="FMYH01000001">
    <property type="protein sequence ID" value="SDB89984.1"/>
    <property type="molecule type" value="Genomic_DNA"/>
</dbReference>
<evidence type="ECO:0000313" key="9">
    <source>
        <dbReference type="Proteomes" id="UP000199039"/>
    </source>
</evidence>
<protein>
    <recommendedName>
        <fullName evidence="5">HTH-type transcriptional regulator RipA</fullName>
    </recommendedName>
    <alternativeName>
        <fullName evidence="6">Repressor of iron proteins A</fullName>
    </alternativeName>
</protein>
<organism evidence="8 9">
    <name type="scientific">Sanguibacter gelidistatuariae</name>
    <dbReference type="NCBI Taxonomy" id="1814289"/>
    <lineage>
        <taxon>Bacteria</taxon>
        <taxon>Bacillati</taxon>
        <taxon>Actinomycetota</taxon>
        <taxon>Actinomycetes</taxon>
        <taxon>Micrococcales</taxon>
        <taxon>Sanguibacteraceae</taxon>
        <taxon>Sanguibacter</taxon>
    </lineage>
</organism>
<gene>
    <name evidence="8" type="ORF">SAMN05216410_0794</name>
</gene>
<dbReference type="SUPFAM" id="SSF46689">
    <property type="entry name" value="Homeodomain-like"/>
    <property type="match status" value="1"/>
</dbReference>
<dbReference type="STRING" id="1814289.SAMN05216410_0794"/>
<evidence type="ECO:0000313" key="8">
    <source>
        <dbReference type="EMBL" id="SDB89984.1"/>
    </source>
</evidence>
<evidence type="ECO:0000259" key="7">
    <source>
        <dbReference type="PROSITE" id="PS01124"/>
    </source>
</evidence>
<evidence type="ECO:0000256" key="2">
    <source>
        <dbReference type="ARBA" id="ARBA00023015"/>
    </source>
</evidence>
<keyword evidence="4" id="KW-0804">Transcription</keyword>
<dbReference type="Proteomes" id="UP000199039">
    <property type="component" value="Unassembled WGS sequence"/>
</dbReference>
<evidence type="ECO:0000256" key="3">
    <source>
        <dbReference type="ARBA" id="ARBA00023125"/>
    </source>
</evidence>
<dbReference type="SMART" id="SM00342">
    <property type="entry name" value="HTH_ARAC"/>
    <property type="match status" value="1"/>
</dbReference>
<dbReference type="GO" id="GO:0003700">
    <property type="term" value="F:DNA-binding transcription factor activity"/>
    <property type="evidence" value="ECO:0007669"/>
    <property type="project" value="InterPro"/>
</dbReference>
<dbReference type="Pfam" id="PF12833">
    <property type="entry name" value="HTH_18"/>
    <property type="match status" value="1"/>
</dbReference>
<dbReference type="Pfam" id="PF07883">
    <property type="entry name" value="Cupin_2"/>
    <property type="match status" value="1"/>
</dbReference>
<evidence type="ECO:0000256" key="5">
    <source>
        <dbReference type="ARBA" id="ARBA00074140"/>
    </source>
</evidence>
<dbReference type="PROSITE" id="PS00041">
    <property type="entry name" value="HTH_ARAC_FAMILY_1"/>
    <property type="match status" value="1"/>
</dbReference>
<feature type="domain" description="HTH araC/xylS-type" evidence="7">
    <location>
        <begin position="155"/>
        <end position="252"/>
    </location>
</feature>
<keyword evidence="1" id="KW-0678">Repressor</keyword>
<evidence type="ECO:0000256" key="6">
    <source>
        <dbReference type="ARBA" id="ARBA00079449"/>
    </source>
</evidence>
<dbReference type="Gene3D" id="2.60.120.10">
    <property type="entry name" value="Jelly Rolls"/>
    <property type="match status" value="1"/>
</dbReference>
<dbReference type="Gene3D" id="1.10.10.60">
    <property type="entry name" value="Homeodomain-like"/>
    <property type="match status" value="2"/>
</dbReference>
<dbReference type="InterPro" id="IPR013096">
    <property type="entry name" value="Cupin_2"/>
</dbReference>
<evidence type="ECO:0000256" key="1">
    <source>
        <dbReference type="ARBA" id="ARBA00022491"/>
    </source>
</evidence>
<proteinExistence type="predicted"/>
<reference evidence="8 9" key="1">
    <citation type="submission" date="2016-09" db="EMBL/GenBank/DDBJ databases">
        <authorList>
            <person name="Capua I."/>
            <person name="De Benedictis P."/>
            <person name="Joannis T."/>
            <person name="Lombin L.H."/>
            <person name="Cattoli G."/>
        </authorList>
    </citation>
    <scope>NUCLEOTIDE SEQUENCE [LARGE SCALE GENOMIC DNA]</scope>
    <source>
        <strain evidence="8 9">ISLP-3</strain>
    </source>
</reference>
<dbReference type="InterPro" id="IPR018062">
    <property type="entry name" value="HTH_AraC-typ_CS"/>
</dbReference>
<evidence type="ECO:0000256" key="4">
    <source>
        <dbReference type="ARBA" id="ARBA00023163"/>
    </source>
</evidence>
<dbReference type="AlphaFoldDB" id="A0A1G6H766"/>
<dbReference type="InterPro" id="IPR014710">
    <property type="entry name" value="RmlC-like_jellyroll"/>
</dbReference>
<keyword evidence="9" id="KW-1185">Reference proteome</keyword>